<name>Q3UW08_MOUSE</name>
<feature type="region of interest" description="Disordered" evidence="1">
    <location>
        <begin position="161"/>
        <end position="184"/>
    </location>
</feature>
<accession>Q3UW08</accession>
<evidence type="ECO:0000313" key="2">
    <source>
        <dbReference type="EMBL" id="BAE23111.1"/>
    </source>
</evidence>
<protein>
    <submittedName>
        <fullName evidence="2">Uncharacterized protein</fullName>
    </submittedName>
</protein>
<proteinExistence type="evidence at transcript level"/>
<organism evidence="2">
    <name type="scientific">Mus musculus</name>
    <name type="common">Mouse</name>
    <dbReference type="NCBI Taxonomy" id="10090"/>
    <lineage>
        <taxon>Eukaryota</taxon>
        <taxon>Metazoa</taxon>
        <taxon>Chordata</taxon>
        <taxon>Craniata</taxon>
        <taxon>Vertebrata</taxon>
        <taxon>Euteleostomi</taxon>
        <taxon>Mammalia</taxon>
        <taxon>Eutheria</taxon>
        <taxon>Euarchontoglires</taxon>
        <taxon>Glires</taxon>
        <taxon>Rodentia</taxon>
        <taxon>Myomorpha</taxon>
        <taxon>Muroidea</taxon>
        <taxon>Muridae</taxon>
        <taxon>Murinae</taxon>
        <taxon>Mus</taxon>
        <taxon>Mus</taxon>
    </lineage>
</organism>
<feature type="non-terminal residue" evidence="2">
    <location>
        <position position="1"/>
    </location>
</feature>
<reference evidence="2" key="1">
    <citation type="journal article" date="1999" name="Methods Enzymol.">
        <title>High-efficiency full-length cDNA cloning.</title>
        <authorList>
            <person name="Carninci P."/>
            <person name="Hayashizaki Y."/>
        </authorList>
    </citation>
    <scope>NUCLEOTIDE SEQUENCE</scope>
    <source>
        <strain evidence="2">C57BL/6J</strain>
        <tissue evidence="2">Epididymis</tissue>
    </source>
</reference>
<reference evidence="2" key="7">
    <citation type="journal article" date="2005" name="Science">
        <title>The Transcriptional Landscape of the Mammalian Genome.</title>
        <authorList>
            <consortium name="The FANTOM Consortium"/>
            <consortium name="Riken Genome Exploration Research Group and Genome Science Group (Genome Network Project Core Group)"/>
        </authorList>
    </citation>
    <scope>NUCLEOTIDE SEQUENCE</scope>
    <source>
        <strain evidence="2">C57BL/6J</strain>
        <tissue evidence="2">Epididymis</tissue>
    </source>
</reference>
<dbReference type="MGI" id="MGI:3651524">
    <property type="gene designation" value="Gm12000"/>
</dbReference>
<gene>
    <name evidence="3" type="primary">Gm12000</name>
    <name evidence="3" type="synonym">OTTMUSG00000005162</name>
</gene>
<reference evidence="2" key="6">
    <citation type="submission" date="2004-03" db="EMBL/GenBank/DDBJ databases">
        <authorList>
            <person name="Arakawa T."/>
            <person name="Carninci P."/>
            <person name="Fukuda S."/>
            <person name="Hashizume W."/>
            <person name="Hayashida K."/>
            <person name="Hori F."/>
            <person name="Iida J."/>
            <person name="Imamura K."/>
            <person name="Imotani K."/>
            <person name="Itoh M."/>
            <person name="Kanagawa S."/>
            <person name="Kawai J."/>
            <person name="Kojima M."/>
            <person name="Konno H."/>
            <person name="Murata M."/>
            <person name="Nakamura M."/>
            <person name="Ninomiya N."/>
            <person name="Nishiyori H."/>
            <person name="Nomura K."/>
            <person name="Ohno M."/>
            <person name="Sakazume N."/>
            <person name="Sano H."/>
            <person name="Sasaki D."/>
            <person name="Shibata K."/>
            <person name="Shiraki T."/>
            <person name="Tagami M."/>
            <person name="Tagami Y."/>
            <person name="Waki K."/>
            <person name="Watahiki A."/>
            <person name="Muramatsu M."/>
            <person name="Hayashizaki Y."/>
        </authorList>
    </citation>
    <scope>NUCLEOTIDE SEQUENCE</scope>
    <source>
        <strain evidence="2">C57BL/6J</strain>
        <tissue evidence="2">Epididymis</tissue>
    </source>
</reference>
<sequence>TVSSEAFLITPPSLGISLHLLSSSSNSLLFSSLYFCVSLSPLLTLFLLDCFSLLLIKQGQTGFIPLIQTEGFNTSPTLEKRRERGGWEPGFKTAQEGPHCSGDWAGSTHSKLHTMGVFLGGQEPFLLPRRGHCHQAGTWLAPGRSIQQPWAVAVSRREDRGCEQSHEARVACPRPPPTNSRAEL</sequence>
<reference evidence="2" key="5">
    <citation type="journal article" date="2002" name="Nature">
        <title>Analysis of the mouse transcriptome based on functional annotation of 60,770 full-length cDNAs.</title>
        <authorList>
            <consortium name="The FANTOM Consortium and the RIKEN Genome Exploration Research Group Phase I and II Team"/>
        </authorList>
    </citation>
    <scope>NUCLEOTIDE SEQUENCE</scope>
    <source>
        <strain evidence="2">C57BL/6J</strain>
        <tissue evidence="2">Epididymis</tissue>
    </source>
</reference>
<reference evidence="2" key="8">
    <citation type="journal article" date="2005" name="Science">
        <title>Antisense Transcription in the Mammalian Transcriptome.</title>
        <authorList>
            <consortium name="RIKEN Genome Exploration Research Group and Genome Science Group (Genome Network Project Core Group) and the FANTOM Consortium"/>
        </authorList>
    </citation>
    <scope>NUCLEOTIDE SEQUENCE</scope>
    <source>
        <strain evidence="2">C57BL/6J</strain>
        <tissue evidence="2">Epididymis</tissue>
    </source>
</reference>
<reference evidence="2" key="2">
    <citation type="journal article" date="2000" name="Genome Res.">
        <title>Normalization and subtraction of cap-trapper-selected cDNAs to prepare full-length cDNA libraries for rapid discovery of new genes.</title>
        <authorList>
            <person name="Carninci P."/>
            <person name="Shibata Y."/>
            <person name="Hayatsu N."/>
            <person name="Sugahara Y."/>
            <person name="Shibata K."/>
            <person name="Itoh M."/>
            <person name="Konno H."/>
            <person name="Okazaki Y."/>
            <person name="Muramatsu M."/>
            <person name="Hayashizaki Y."/>
        </authorList>
    </citation>
    <scope>NUCLEOTIDE SEQUENCE</scope>
    <source>
        <strain evidence="2">C57BL/6J</strain>
        <tissue evidence="2">Epididymis</tissue>
    </source>
</reference>
<dbReference type="AlphaFoldDB" id="Q3UW08"/>
<reference evidence="2" key="4">
    <citation type="journal article" date="2001" name="Nature">
        <title>Functional annotation of a full-length mouse cDNA collection.</title>
        <authorList>
            <consortium name="The RIKEN Genome Exploration Research Group Phase II Team and the FANTOM Consortium"/>
        </authorList>
    </citation>
    <scope>NUCLEOTIDE SEQUENCE</scope>
    <source>
        <strain evidence="2">C57BL/6J</strain>
        <tissue evidence="2">Epididymis</tissue>
    </source>
</reference>
<dbReference type="EMBL" id="AK136731">
    <property type="protein sequence ID" value="BAE23111.1"/>
    <property type="molecule type" value="mRNA"/>
</dbReference>
<reference evidence="2" key="3">
    <citation type="journal article" date="2000" name="Genome Res.">
        <title>RIKEN integrated sequence analysis (RISA) system--384-format sequencing pipeline with 384 multicapillary sequencer.</title>
        <authorList>
            <person name="Shibata K."/>
            <person name="Itoh M."/>
            <person name="Aizawa K."/>
            <person name="Nagaoka S."/>
            <person name="Sasaki N."/>
            <person name="Carninci P."/>
            <person name="Konno H."/>
            <person name="Akiyama J."/>
            <person name="Nishi K."/>
            <person name="Kitsunai T."/>
            <person name="Tashiro H."/>
            <person name="Itoh M."/>
            <person name="Sumi N."/>
            <person name="Ishii Y."/>
            <person name="Nakamura S."/>
            <person name="Hazama M."/>
            <person name="Nishine T."/>
            <person name="Harada A."/>
            <person name="Yamamoto R."/>
            <person name="Matsumoto H."/>
            <person name="Sakaguchi S."/>
            <person name="Ikegami T."/>
            <person name="Kashiwagi K."/>
            <person name="Fujiwake S."/>
            <person name="Inoue K."/>
            <person name="Togawa Y."/>
            <person name="Izawa M."/>
            <person name="Ohara E."/>
            <person name="Watahiki M."/>
            <person name="Yoneda Y."/>
            <person name="Ishikawa T."/>
            <person name="Ozawa K."/>
            <person name="Tanaka T."/>
            <person name="Matsuura S."/>
            <person name="Kawai J."/>
            <person name="Okazaki Y."/>
            <person name="Muramatsu M."/>
            <person name="Inoue Y."/>
            <person name="Kira A."/>
            <person name="Hayashizaki Y."/>
        </authorList>
    </citation>
    <scope>NUCLEOTIDE SEQUENCE</scope>
    <source>
        <strain evidence="2">C57BL/6J</strain>
        <tissue evidence="2">Epididymis</tissue>
    </source>
</reference>
<dbReference type="AGR" id="MGI:3651524"/>
<evidence type="ECO:0000313" key="3">
    <source>
        <dbReference type="MGI" id="MGI:3651524"/>
    </source>
</evidence>
<evidence type="ECO:0000256" key="1">
    <source>
        <dbReference type="SAM" id="MobiDB-lite"/>
    </source>
</evidence>